<feature type="domain" description="GFO/IDH/MocA-like oxidoreductase" evidence="2">
    <location>
        <begin position="140"/>
        <end position="249"/>
    </location>
</feature>
<dbReference type="Pfam" id="PF01408">
    <property type="entry name" value="GFO_IDH_MocA"/>
    <property type="match status" value="1"/>
</dbReference>
<dbReference type="PANTHER" id="PTHR43054:SF1">
    <property type="entry name" value="SCYLLO-INOSITOL 2-DEHYDROGENASE (NADP(+)) IOLU"/>
    <property type="match status" value="1"/>
</dbReference>
<dbReference type="Pfam" id="PF22725">
    <property type="entry name" value="GFO_IDH_MocA_C3"/>
    <property type="match status" value="1"/>
</dbReference>
<gene>
    <name evidence="3" type="ORF">SAMN05660648_01845</name>
</gene>
<accession>A0A1H3Y9H5</accession>
<dbReference type="PANTHER" id="PTHR43054">
    <property type="match status" value="1"/>
</dbReference>
<proteinExistence type="predicted"/>
<dbReference type="Gene3D" id="3.40.50.720">
    <property type="entry name" value="NAD(P)-binding Rossmann-like Domain"/>
    <property type="match status" value="1"/>
</dbReference>
<evidence type="ECO:0000259" key="1">
    <source>
        <dbReference type="Pfam" id="PF01408"/>
    </source>
</evidence>
<dbReference type="SUPFAM" id="SSF55347">
    <property type="entry name" value="Glyceraldehyde-3-phosphate dehydrogenase-like, C-terminal domain"/>
    <property type="match status" value="1"/>
</dbReference>
<dbReference type="Gene3D" id="3.30.360.10">
    <property type="entry name" value="Dihydrodipicolinate Reductase, domain 2"/>
    <property type="match status" value="1"/>
</dbReference>
<organism evidence="3 4">
    <name type="scientific">Selenomonas ruminantium</name>
    <dbReference type="NCBI Taxonomy" id="971"/>
    <lineage>
        <taxon>Bacteria</taxon>
        <taxon>Bacillati</taxon>
        <taxon>Bacillota</taxon>
        <taxon>Negativicutes</taxon>
        <taxon>Selenomonadales</taxon>
        <taxon>Selenomonadaceae</taxon>
        <taxon>Selenomonas</taxon>
    </lineage>
</organism>
<evidence type="ECO:0000259" key="2">
    <source>
        <dbReference type="Pfam" id="PF22725"/>
    </source>
</evidence>
<dbReference type="InterPro" id="IPR000683">
    <property type="entry name" value="Gfo/Idh/MocA-like_OxRdtase_N"/>
</dbReference>
<sequence>MKLAILGTGFIVKEGALPALQEVPEVEVTAIFARPRSQEKAEALARQYKIPQVYTDYDELLASADVDFVYVGLTNSVHYEYGKKALLAGKHVIMEKPFASTAAEVQELRDLALAKGLYMFEAVTCLHLPNFHAIKEMLPQLGNIKGVQANYSQYSSRYDRYLQGEVLPAFDPALSGGALYDINIYNLNFIVGIFGAPQQVSYKPNKGFNGIDTSGVALLDYPGFTAVAVGAKDADSPCFITIQGEKGWLQVTGAPNALKTFAVALHGERKVTHYELNRYAHRMVHEFQEFADCYARQDYESMRRGLDVSLTVMETAEKARKGAGIVFACDCE</sequence>
<dbReference type="RefSeq" id="WP_074672263.1">
    <property type="nucleotide sequence ID" value="NZ_FNQG01000007.1"/>
</dbReference>
<dbReference type="GO" id="GO:0000166">
    <property type="term" value="F:nucleotide binding"/>
    <property type="evidence" value="ECO:0007669"/>
    <property type="project" value="InterPro"/>
</dbReference>
<dbReference type="SUPFAM" id="SSF51735">
    <property type="entry name" value="NAD(P)-binding Rossmann-fold domains"/>
    <property type="match status" value="1"/>
</dbReference>
<dbReference type="Proteomes" id="UP000183469">
    <property type="component" value="Unassembled WGS sequence"/>
</dbReference>
<protein>
    <submittedName>
        <fullName evidence="3">Predicted dehydrogenase</fullName>
    </submittedName>
</protein>
<dbReference type="InterPro" id="IPR036291">
    <property type="entry name" value="NAD(P)-bd_dom_sf"/>
</dbReference>
<dbReference type="InterPro" id="IPR055170">
    <property type="entry name" value="GFO_IDH_MocA-like_dom"/>
</dbReference>
<dbReference type="OrthoDB" id="9802794at2"/>
<name>A0A1H3Y9H5_SELRU</name>
<dbReference type="AlphaFoldDB" id="A0A1H3Y9H5"/>
<feature type="domain" description="Gfo/Idh/MocA-like oxidoreductase N-terminal" evidence="1">
    <location>
        <begin position="2"/>
        <end position="117"/>
    </location>
</feature>
<dbReference type="EMBL" id="FNQG01000007">
    <property type="protein sequence ID" value="SEA07532.1"/>
    <property type="molecule type" value="Genomic_DNA"/>
</dbReference>
<evidence type="ECO:0000313" key="3">
    <source>
        <dbReference type="EMBL" id="SEA07532.1"/>
    </source>
</evidence>
<reference evidence="3 4" key="1">
    <citation type="submission" date="2016-10" db="EMBL/GenBank/DDBJ databases">
        <authorList>
            <person name="de Groot N.N."/>
        </authorList>
    </citation>
    <scope>NUCLEOTIDE SEQUENCE [LARGE SCALE GENOMIC DNA]</scope>
    <source>
        <strain evidence="3 4">DSM 2872</strain>
    </source>
</reference>
<evidence type="ECO:0000313" key="4">
    <source>
        <dbReference type="Proteomes" id="UP000183469"/>
    </source>
</evidence>